<dbReference type="InterPro" id="IPR036148">
    <property type="entry name" value="MmgE/PrpD_sf"/>
</dbReference>
<dbReference type="GO" id="GO:0016829">
    <property type="term" value="F:lyase activity"/>
    <property type="evidence" value="ECO:0007669"/>
    <property type="project" value="InterPro"/>
</dbReference>
<dbReference type="RefSeq" id="WP_189680097.1">
    <property type="nucleotide sequence ID" value="NZ_BNCJ01000004.1"/>
</dbReference>
<reference evidence="4" key="2">
    <citation type="submission" date="2020-09" db="EMBL/GenBank/DDBJ databases">
        <authorList>
            <person name="Sun Q."/>
            <person name="Kim S."/>
        </authorList>
    </citation>
    <scope>NUCLEOTIDE SEQUENCE</scope>
    <source>
        <strain evidence="4">KCTC 42650</strain>
    </source>
</reference>
<feature type="domain" description="MmgE/PrpD C-terminal" evidence="3">
    <location>
        <begin position="272"/>
        <end position="437"/>
    </location>
</feature>
<dbReference type="Pfam" id="PF03972">
    <property type="entry name" value="MmgE_PrpD_N"/>
    <property type="match status" value="1"/>
</dbReference>
<dbReference type="InterPro" id="IPR045336">
    <property type="entry name" value="MmgE_PrpD_N"/>
</dbReference>
<dbReference type="PANTHER" id="PTHR16943:SF8">
    <property type="entry name" value="2-METHYLCITRATE DEHYDRATASE"/>
    <property type="match status" value="1"/>
</dbReference>
<gene>
    <name evidence="4" type="ORF">GCM10017056_21680</name>
</gene>
<dbReference type="SUPFAM" id="SSF103378">
    <property type="entry name" value="2-methylcitrate dehydratase PrpD"/>
    <property type="match status" value="1"/>
</dbReference>
<dbReference type="PANTHER" id="PTHR16943">
    <property type="entry name" value="2-METHYLCITRATE DEHYDRATASE-RELATED"/>
    <property type="match status" value="1"/>
</dbReference>
<dbReference type="InterPro" id="IPR045337">
    <property type="entry name" value="MmgE_PrpD_C"/>
</dbReference>
<dbReference type="Gene3D" id="1.10.4100.10">
    <property type="entry name" value="2-methylcitrate dehydratase PrpD"/>
    <property type="match status" value="1"/>
</dbReference>
<reference evidence="4" key="1">
    <citation type="journal article" date="2014" name="Int. J. Syst. Evol. Microbiol.">
        <title>Complete genome sequence of Corynebacterium casei LMG S-19264T (=DSM 44701T), isolated from a smear-ripened cheese.</title>
        <authorList>
            <consortium name="US DOE Joint Genome Institute (JGI-PGF)"/>
            <person name="Walter F."/>
            <person name="Albersmeier A."/>
            <person name="Kalinowski J."/>
            <person name="Ruckert C."/>
        </authorList>
    </citation>
    <scope>NUCLEOTIDE SEQUENCE</scope>
    <source>
        <strain evidence="4">KCTC 42650</strain>
    </source>
</reference>
<comment type="similarity">
    <text evidence="1">Belongs to the PrpD family.</text>
</comment>
<dbReference type="Gene3D" id="3.30.1330.120">
    <property type="entry name" value="2-methylcitrate dehydratase PrpD"/>
    <property type="match status" value="1"/>
</dbReference>
<dbReference type="Pfam" id="PF19305">
    <property type="entry name" value="MmgE_PrpD_C"/>
    <property type="match status" value="1"/>
</dbReference>
<evidence type="ECO:0000313" key="5">
    <source>
        <dbReference type="Proteomes" id="UP000626220"/>
    </source>
</evidence>
<protein>
    <submittedName>
        <fullName evidence="4">2-methylcitrate dehydratase</fullName>
    </submittedName>
</protein>
<dbReference type="InterPro" id="IPR042188">
    <property type="entry name" value="MmgE/PrpD_sf_2"/>
</dbReference>
<name>A0A8J3M811_9RHOB</name>
<dbReference type="AlphaFoldDB" id="A0A8J3M811"/>
<sequence length="464" mass="47834">MSQTSASDRDAPVATEKALARFAVGPLSLSDEDAGIGRRNLLETVVLGIAGVDGPGVASIEQLARAECAAGPATVWRGGPSLAPSGAAMVNAAATSALDGDTLYGSVHADAVIVPVVLAVGEAVGASGVDVLSAHAVGCEVMCRLSEAATPPQRGWTHTSLYGVFGAAAATARLLGYSEAQAAQALGIALSLAAGSQQTNIDRALTKRLQPGLAARHGIFAAAAVGHGVTGATNWLTGRGGLWSLYQGGEPSRLLEGLGASFLFPRAIQKVYPVCSCSHAAMSALADLMAKHGLVGHEIDRIAVTITPFMNHMVGGGFDPSENPVVAAQFSLEYGLACMALRGKCDLADLDVDRVRDPEIAAFCNRIEISVDTSQTGELTPAVVEVSTRQGRFSGSCDTMPGSPERPMTGAEFTEKLVDCLAQRNKGRPQRNLARLSDAVEALIEMPTVRDLNGLIAAIANEGK</sequence>
<keyword evidence="5" id="KW-1185">Reference proteome</keyword>
<dbReference type="EMBL" id="BNCJ01000004">
    <property type="protein sequence ID" value="GHF49571.1"/>
    <property type="molecule type" value="Genomic_DNA"/>
</dbReference>
<evidence type="ECO:0000259" key="3">
    <source>
        <dbReference type="Pfam" id="PF19305"/>
    </source>
</evidence>
<accession>A0A8J3M811</accession>
<feature type="domain" description="MmgE/PrpD N-terminal" evidence="2">
    <location>
        <begin position="38"/>
        <end position="250"/>
    </location>
</feature>
<proteinExistence type="inferred from homology"/>
<evidence type="ECO:0000313" key="4">
    <source>
        <dbReference type="EMBL" id="GHF49571.1"/>
    </source>
</evidence>
<dbReference type="InterPro" id="IPR042183">
    <property type="entry name" value="MmgE/PrpD_sf_1"/>
</dbReference>
<organism evidence="4 5">
    <name type="scientific">Seohaeicola zhoushanensis</name>
    <dbReference type="NCBI Taxonomy" id="1569283"/>
    <lineage>
        <taxon>Bacteria</taxon>
        <taxon>Pseudomonadati</taxon>
        <taxon>Pseudomonadota</taxon>
        <taxon>Alphaproteobacteria</taxon>
        <taxon>Rhodobacterales</taxon>
        <taxon>Roseobacteraceae</taxon>
        <taxon>Seohaeicola</taxon>
    </lineage>
</organism>
<dbReference type="InterPro" id="IPR005656">
    <property type="entry name" value="MmgE_PrpD"/>
</dbReference>
<dbReference type="Proteomes" id="UP000626220">
    <property type="component" value="Unassembled WGS sequence"/>
</dbReference>
<evidence type="ECO:0000256" key="1">
    <source>
        <dbReference type="ARBA" id="ARBA00006174"/>
    </source>
</evidence>
<evidence type="ECO:0000259" key="2">
    <source>
        <dbReference type="Pfam" id="PF03972"/>
    </source>
</evidence>
<comment type="caution">
    <text evidence="4">The sequence shown here is derived from an EMBL/GenBank/DDBJ whole genome shotgun (WGS) entry which is preliminary data.</text>
</comment>